<dbReference type="InParanoid" id="A0A0C2TG12"/>
<protein>
    <submittedName>
        <fullName evidence="1">Uncharacterized protein</fullName>
    </submittedName>
</protein>
<dbReference type="HOGENOM" id="CLU_2621513_0_0_1"/>
<dbReference type="AlphaFoldDB" id="A0A0C2TG12"/>
<keyword evidence="2" id="KW-1185">Reference proteome</keyword>
<reference evidence="1 2" key="1">
    <citation type="submission" date="2014-04" db="EMBL/GenBank/DDBJ databases">
        <title>Evolutionary Origins and Diversification of the Mycorrhizal Mutualists.</title>
        <authorList>
            <consortium name="DOE Joint Genome Institute"/>
            <consortium name="Mycorrhizal Genomics Consortium"/>
            <person name="Kohler A."/>
            <person name="Kuo A."/>
            <person name="Nagy L.G."/>
            <person name="Floudas D."/>
            <person name="Copeland A."/>
            <person name="Barry K.W."/>
            <person name="Cichocki N."/>
            <person name="Veneault-Fourrey C."/>
            <person name="LaButti K."/>
            <person name="Lindquist E.A."/>
            <person name="Lipzen A."/>
            <person name="Lundell T."/>
            <person name="Morin E."/>
            <person name="Murat C."/>
            <person name="Riley R."/>
            <person name="Ohm R."/>
            <person name="Sun H."/>
            <person name="Tunlid A."/>
            <person name="Henrissat B."/>
            <person name="Grigoriev I.V."/>
            <person name="Hibbett D.S."/>
            <person name="Martin F."/>
        </authorList>
    </citation>
    <scope>NUCLEOTIDE SEQUENCE [LARGE SCALE GENOMIC DNA]</scope>
    <source>
        <strain evidence="1 2">Koide BX008</strain>
    </source>
</reference>
<dbReference type="Proteomes" id="UP000054549">
    <property type="component" value="Unassembled WGS sequence"/>
</dbReference>
<proteinExistence type="predicted"/>
<evidence type="ECO:0000313" key="2">
    <source>
        <dbReference type="Proteomes" id="UP000054549"/>
    </source>
</evidence>
<evidence type="ECO:0000313" key="1">
    <source>
        <dbReference type="EMBL" id="KIL65814.1"/>
    </source>
</evidence>
<gene>
    <name evidence="1" type="ORF">M378DRAFT_161832</name>
</gene>
<organism evidence="1 2">
    <name type="scientific">Amanita muscaria (strain Koide BX008)</name>
    <dbReference type="NCBI Taxonomy" id="946122"/>
    <lineage>
        <taxon>Eukaryota</taxon>
        <taxon>Fungi</taxon>
        <taxon>Dikarya</taxon>
        <taxon>Basidiomycota</taxon>
        <taxon>Agaricomycotina</taxon>
        <taxon>Agaricomycetes</taxon>
        <taxon>Agaricomycetidae</taxon>
        <taxon>Agaricales</taxon>
        <taxon>Pluteineae</taxon>
        <taxon>Amanitaceae</taxon>
        <taxon>Amanita</taxon>
    </lineage>
</organism>
<dbReference type="EMBL" id="KN818240">
    <property type="protein sequence ID" value="KIL65814.1"/>
    <property type="molecule type" value="Genomic_DNA"/>
</dbReference>
<sequence length="78" mass="8792">MYPSLSKCSNGEKDCKIVVKLSVQVFRDAAVPHIPTGAGNLRNICISARHHRHRTRACLLRILMLQRLKKLVVNEADT</sequence>
<name>A0A0C2TG12_AMAMK</name>
<accession>A0A0C2TG12</accession>